<dbReference type="Gene3D" id="2.80.10.50">
    <property type="match status" value="1"/>
</dbReference>
<comment type="caution">
    <text evidence="1">The sequence shown here is derived from an EMBL/GenBank/DDBJ whole genome shotgun (WGS) entry which is preliminary data.</text>
</comment>
<gene>
    <name evidence="1" type="ORF">K7432_011760</name>
</gene>
<sequence length="144" mass="15908">MSATLSNGVYRIELPHDQLVTQPEGSETGPAYLLPPTGNAGEQEFEISENSDGTVNIRNIKSGHYLSSENEVNATIILETQPKSWTLTPGTEPSTYVIQLPGEPVDGEILAVDMSLLRIFPPRLALRPFNERDGQQQFKFNPLQ</sequence>
<keyword evidence="2" id="KW-1185">Reference proteome</keyword>
<dbReference type="Proteomes" id="UP001479436">
    <property type="component" value="Unassembled WGS sequence"/>
</dbReference>
<organism evidence="1 2">
    <name type="scientific">Basidiobolus ranarum</name>
    <dbReference type="NCBI Taxonomy" id="34480"/>
    <lineage>
        <taxon>Eukaryota</taxon>
        <taxon>Fungi</taxon>
        <taxon>Fungi incertae sedis</taxon>
        <taxon>Zoopagomycota</taxon>
        <taxon>Entomophthoromycotina</taxon>
        <taxon>Basidiobolomycetes</taxon>
        <taxon>Basidiobolales</taxon>
        <taxon>Basidiobolaceae</taxon>
        <taxon>Basidiobolus</taxon>
    </lineage>
</organism>
<name>A0ABR2WLX2_9FUNG</name>
<dbReference type="SUPFAM" id="SSF50370">
    <property type="entry name" value="Ricin B-like lectins"/>
    <property type="match status" value="1"/>
</dbReference>
<accession>A0ABR2WLX2</accession>
<reference evidence="1 2" key="1">
    <citation type="submission" date="2023-04" db="EMBL/GenBank/DDBJ databases">
        <title>Genome of Basidiobolus ranarum AG-B5.</title>
        <authorList>
            <person name="Stajich J.E."/>
            <person name="Carter-House D."/>
            <person name="Gryganskyi A."/>
        </authorList>
    </citation>
    <scope>NUCLEOTIDE SEQUENCE [LARGE SCALE GENOMIC DNA]</scope>
    <source>
        <strain evidence="1 2">AG-B5</strain>
    </source>
</reference>
<dbReference type="EMBL" id="JASJQH010000946">
    <property type="protein sequence ID" value="KAK9762466.1"/>
    <property type="molecule type" value="Genomic_DNA"/>
</dbReference>
<evidence type="ECO:0000313" key="2">
    <source>
        <dbReference type="Proteomes" id="UP001479436"/>
    </source>
</evidence>
<dbReference type="InterPro" id="IPR035992">
    <property type="entry name" value="Ricin_B-like_lectins"/>
</dbReference>
<evidence type="ECO:0000313" key="1">
    <source>
        <dbReference type="EMBL" id="KAK9762466.1"/>
    </source>
</evidence>
<proteinExistence type="predicted"/>
<protein>
    <submittedName>
        <fullName evidence="1">Uncharacterized protein</fullName>
    </submittedName>
</protein>